<gene>
    <name evidence="2" type="ORF">PCOR1329_LOCUS5865</name>
</gene>
<dbReference type="Proteomes" id="UP001189429">
    <property type="component" value="Unassembled WGS sequence"/>
</dbReference>
<feature type="region of interest" description="Disordered" evidence="1">
    <location>
        <begin position="254"/>
        <end position="286"/>
    </location>
</feature>
<evidence type="ECO:0000313" key="2">
    <source>
        <dbReference type="EMBL" id="CAK0796491.1"/>
    </source>
</evidence>
<evidence type="ECO:0000256" key="1">
    <source>
        <dbReference type="SAM" id="MobiDB-lite"/>
    </source>
</evidence>
<organism evidence="2 3">
    <name type="scientific">Prorocentrum cordatum</name>
    <dbReference type="NCBI Taxonomy" id="2364126"/>
    <lineage>
        <taxon>Eukaryota</taxon>
        <taxon>Sar</taxon>
        <taxon>Alveolata</taxon>
        <taxon>Dinophyceae</taxon>
        <taxon>Prorocentrales</taxon>
        <taxon>Prorocentraceae</taxon>
        <taxon>Prorocentrum</taxon>
    </lineage>
</organism>
<proteinExistence type="predicted"/>
<sequence>MAPLPRRSPAGPSTFIILCEGAFFEQLGLRGDFSCTVGDGYFELTIDYPISIGQQAFAVTATPPAAEPVDNSFYIKLIDTDEEVIDAAMNIQGLQIQHGLPMTALDLTWSNSEAGQRSTVSLGFELVSDLPELNPPVLHELVVQLPPDFSQQVTNALHIEWADKALPYAQATPAGLLDGPLMPVWLDATDPSRLNIFLDEAAAEDLEVGTYRFSFPVVVPALIPAYNVFTVTLCTPPPVNATYTLCTGAQDRQPGPGVVPHHRIQFGGDTPHGPEGHRRQRCLQDG</sequence>
<evidence type="ECO:0000313" key="3">
    <source>
        <dbReference type="Proteomes" id="UP001189429"/>
    </source>
</evidence>
<keyword evidence="3" id="KW-1185">Reference proteome</keyword>
<feature type="compositionally biased region" description="Basic and acidic residues" evidence="1">
    <location>
        <begin position="272"/>
        <end position="286"/>
    </location>
</feature>
<protein>
    <recommendedName>
        <fullName evidence="4">Beta-mannosidase</fullName>
    </recommendedName>
</protein>
<reference evidence="2" key="1">
    <citation type="submission" date="2023-10" db="EMBL/GenBank/DDBJ databases">
        <authorList>
            <person name="Chen Y."/>
            <person name="Shah S."/>
            <person name="Dougan E. K."/>
            <person name="Thang M."/>
            <person name="Chan C."/>
        </authorList>
    </citation>
    <scope>NUCLEOTIDE SEQUENCE [LARGE SCALE GENOMIC DNA]</scope>
</reference>
<comment type="caution">
    <text evidence="2">The sequence shown here is derived from an EMBL/GenBank/DDBJ whole genome shotgun (WGS) entry which is preliminary data.</text>
</comment>
<accession>A0ABN9PTI5</accession>
<evidence type="ECO:0008006" key="4">
    <source>
        <dbReference type="Google" id="ProtNLM"/>
    </source>
</evidence>
<name>A0ABN9PTI5_9DINO</name>
<dbReference type="EMBL" id="CAUYUJ010001558">
    <property type="protein sequence ID" value="CAK0796491.1"/>
    <property type="molecule type" value="Genomic_DNA"/>
</dbReference>